<accession>A0A1H7UC18</accession>
<organism evidence="1 2">
    <name type="scientific">Parapedobacter koreensis</name>
    <dbReference type="NCBI Taxonomy" id="332977"/>
    <lineage>
        <taxon>Bacteria</taxon>
        <taxon>Pseudomonadati</taxon>
        <taxon>Bacteroidota</taxon>
        <taxon>Sphingobacteriia</taxon>
        <taxon>Sphingobacteriales</taxon>
        <taxon>Sphingobacteriaceae</taxon>
        <taxon>Parapedobacter</taxon>
    </lineage>
</organism>
<gene>
    <name evidence="1" type="ORF">SAMN05421740_11478</name>
</gene>
<keyword evidence="2" id="KW-1185">Reference proteome</keyword>
<evidence type="ECO:0000313" key="1">
    <source>
        <dbReference type="EMBL" id="SEL94294.1"/>
    </source>
</evidence>
<sequence length="177" mass="21114">MICMLLIFYGIACKNKAHLFDVDEYRIGVKHRSIRGTIFKQSYPFNRFFVNDVDSTFRWTPTAEDIELAEKILCQQIAELNADRVNQVDNCPTIHKHLSKYFRQYVGITNDNGQRVIHVNFYWSRYSLWDKWRGINDDRLRFWDDYEVVFDGCSYYWQVNINLDNMILSDLSINGIS</sequence>
<protein>
    <submittedName>
        <fullName evidence="1">Uncharacterized protein</fullName>
    </submittedName>
</protein>
<evidence type="ECO:0000313" key="2">
    <source>
        <dbReference type="Proteomes" id="UP000198916"/>
    </source>
</evidence>
<proteinExistence type="predicted"/>
<dbReference type="AlphaFoldDB" id="A0A1H7UC18"/>
<name>A0A1H7UC18_9SPHI</name>
<dbReference type="Proteomes" id="UP000198916">
    <property type="component" value="Unassembled WGS sequence"/>
</dbReference>
<dbReference type="EMBL" id="FNZR01000014">
    <property type="protein sequence ID" value="SEL94294.1"/>
    <property type="molecule type" value="Genomic_DNA"/>
</dbReference>
<reference evidence="2" key="1">
    <citation type="submission" date="2016-10" db="EMBL/GenBank/DDBJ databases">
        <authorList>
            <person name="Varghese N."/>
            <person name="Submissions S."/>
        </authorList>
    </citation>
    <scope>NUCLEOTIDE SEQUENCE [LARGE SCALE GENOMIC DNA]</scope>
    <source>
        <strain evidence="2">Jip14</strain>
    </source>
</reference>